<dbReference type="Gene3D" id="3.60.10.10">
    <property type="entry name" value="Endonuclease/exonuclease/phosphatase"/>
    <property type="match status" value="1"/>
</dbReference>
<evidence type="ECO:0000313" key="3">
    <source>
        <dbReference type="RefSeq" id="XP_008468044.1"/>
    </source>
</evidence>
<dbReference type="GO" id="GO:0003824">
    <property type="term" value="F:catalytic activity"/>
    <property type="evidence" value="ECO:0007669"/>
    <property type="project" value="InterPro"/>
</dbReference>
<evidence type="ECO:0000313" key="2">
    <source>
        <dbReference type="Proteomes" id="UP000079169"/>
    </source>
</evidence>
<dbReference type="CDD" id="cd09076">
    <property type="entry name" value="L1-EN"/>
    <property type="match status" value="1"/>
</dbReference>
<dbReference type="InterPro" id="IPR036691">
    <property type="entry name" value="Endo/exonu/phosph_ase_sf"/>
</dbReference>
<dbReference type="InterPro" id="IPR005135">
    <property type="entry name" value="Endo/exonuclease/phosphatase"/>
</dbReference>
<gene>
    <name evidence="3" type="primary">LOC103505488</name>
</gene>
<dbReference type="Pfam" id="PF03372">
    <property type="entry name" value="Exo_endo_phos"/>
    <property type="match status" value="1"/>
</dbReference>
<reference evidence="3" key="1">
    <citation type="submission" date="2025-08" db="UniProtKB">
        <authorList>
            <consortium name="RefSeq"/>
        </authorList>
    </citation>
    <scope>IDENTIFICATION</scope>
</reference>
<dbReference type="STRING" id="121845.A0A1S3CVR0"/>
<accession>A0A1S3CVR0</accession>
<proteinExistence type="predicted"/>
<dbReference type="Proteomes" id="UP000079169">
    <property type="component" value="Unplaced"/>
</dbReference>
<evidence type="ECO:0000259" key="1">
    <source>
        <dbReference type="Pfam" id="PF03372"/>
    </source>
</evidence>
<dbReference type="PANTHER" id="PTHR23227">
    <property type="entry name" value="BUCENTAUR RELATED"/>
    <property type="match status" value="1"/>
</dbReference>
<dbReference type="GeneID" id="103505488"/>
<keyword evidence="2" id="KW-1185">Reference proteome</keyword>
<dbReference type="RefSeq" id="XP_008468044.1">
    <property type="nucleotide sequence ID" value="XM_008469822.1"/>
</dbReference>
<sequence>MNAPGKLENILNEMEILNLDILGISETFMNDAGDFTSTLPNGDSFKIFYCGGNKSRRGVAFILNKKLMNQVTSVYMISERIIGIKINANPVNIFIIQCYAPTLDSSDEEKAEFYDMIRTTIDDNKKFQENLILIGDLNAKVGNAKIEDIVGPHGLGTLNSSGEDLVNLCKEKQLFITNTWFEQKQSSRHTWTSPGGAIKNQIDYICVSKRFRNSVTNAKVRPSADCGSDHNLVVADIITRLKKLARKAVSRKWNLEKIKCPTNKSLFAQGIEEKLNTTLSLPNNEADADEDVNSNWNILKEAITKTAEDVIGKIPFQAKQKWMTQEILEIMEERKKFKNRTDADGKERYKELRRLVQKKC</sequence>
<feature type="non-terminal residue" evidence="3">
    <location>
        <position position="360"/>
    </location>
</feature>
<feature type="domain" description="Endonuclease/exonuclease/phosphatase" evidence="1">
    <location>
        <begin position="8"/>
        <end position="230"/>
    </location>
</feature>
<dbReference type="OMA" id="GWTESEK"/>
<dbReference type="KEGG" id="dci:103505488"/>
<dbReference type="PaxDb" id="121845-A0A1S3CVR0"/>
<organism evidence="2 3">
    <name type="scientific">Diaphorina citri</name>
    <name type="common">Asian citrus psyllid</name>
    <dbReference type="NCBI Taxonomy" id="121845"/>
    <lineage>
        <taxon>Eukaryota</taxon>
        <taxon>Metazoa</taxon>
        <taxon>Ecdysozoa</taxon>
        <taxon>Arthropoda</taxon>
        <taxon>Hexapoda</taxon>
        <taxon>Insecta</taxon>
        <taxon>Pterygota</taxon>
        <taxon>Neoptera</taxon>
        <taxon>Paraneoptera</taxon>
        <taxon>Hemiptera</taxon>
        <taxon>Sternorrhyncha</taxon>
        <taxon>Psylloidea</taxon>
        <taxon>Psyllidae</taxon>
        <taxon>Diaphorininae</taxon>
        <taxon>Diaphorina</taxon>
    </lineage>
</organism>
<protein>
    <submittedName>
        <fullName evidence="3">Craniofacial development protein 2-like</fullName>
    </submittedName>
</protein>
<dbReference type="SUPFAM" id="SSF56219">
    <property type="entry name" value="DNase I-like"/>
    <property type="match status" value="1"/>
</dbReference>
<name>A0A1S3CVR0_DIACI</name>
<dbReference type="InterPro" id="IPR027124">
    <property type="entry name" value="Swc5/CFDP1/2"/>
</dbReference>
<dbReference type="AlphaFoldDB" id="A0A1S3CVR0"/>
<dbReference type="PANTHER" id="PTHR23227:SF67">
    <property type="entry name" value="CRANIOFACIAL DEVELOPMENT PROTEIN 2-LIKE"/>
    <property type="match status" value="1"/>
</dbReference>